<dbReference type="Pfam" id="PF06221">
    <property type="entry name" value="zf-C2HC5"/>
    <property type="match status" value="1"/>
</dbReference>
<gene>
    <name evidence="3" type="ORF">GSBLH_T00003279001</name>
</gene>
<proteinExistence type="predicted"/>
<keyword evidence="4" id="KW-1185">Reference proteome</keyword>
<reference evidence="3" key="1">
    <citation type="submission" date="2010-02" db="EMBL/GenBank/DDBJ databases">
        <title>Sequencing and annotation of the Blastocystis hominis genome.</title>
        <authorList>
            <person name="Wincker P."/>
        </authorList>
    </citation>
    <scope>NUCLEOTIDE SEQUENCE</scope>
    <source>
        <strain evidence="3">Singapore isolate B</strain>
    </source>
</reference>
<dbReference type="PANTHER" id="PTHR12963:SF4">
    <property type="entry name" value="ACTIVATING SIGNAL COINTEGRATOR 1"/>
    <property type="match status" value="1"/>
</dbReference>
<name>D8M5Q6_BLAHO</name>
<dbReference type="RefSeq" id="XP_012897443.1">
    <property type="nucleotide sequence ID" value="XM_013041989.1"/>
</dbReference>
<feature type="compositionally biased region" description="Basic and acidic residues" evidence="1">
    <location>
        <begin position="60"/>
        <end position="84"/>
    </location>
</feature>
<dbReference type="EMBL" id="FN668661">
    <property type="protein sequence ID" value="CBK23395.2"/>
    <property type="molecule type" value="Genomic_DNA"/>
</dbReference>
<dbReference type="GO" id="GO:0008270">
    <property type="term" value="F:zinc ion binding"/>
    <property type="evidence" value="ECO:0007669"/>
    <property type="project" value="InterPro"/>
</dbReference>
<dbReference type="AlphaFoldDB" id="D8M5Q6"/>
<dbReference type="GO" id="GO:0005634">
    <property type="term" value="C:nucleus"/>
    <property type="evidence" value="ECO:0007669"/>
    <property type="project" value="InterPro"/>
</dbReference>
<dbReference type="GO" id="GO:0072344">
    <property type="term" value="P:rescue of stalled ribosome"/>
    <property type="evidence" value="ECO:0007669"/>
    <property type="project" value="InterPro"/>
</dbReference>
<dbReference type="PANTHER" id="PTHR12963">
    <property type="entry name" value="THYROID RECEPTOR INTERACTING PROTEIN RELATED"/>
    <property type="match status" value="1"/>
</dbReference>
<dbReference type="Proteomes" id="UP000008312">
    <property type="component" value="Unassembled WGS sequence"/>
</dbReference>
<feature type="region of interest" description="Disordered" evidence="1">
    <location>
        <begin position="274"/>
        <end position="303"/>
    </location>
</feature>
<feature type="domain" description="TRIP4/RQT4 C2HC5-type zinc finger" evidence="2">
    <location>
        <begin position="131"/>
        <end position="167"/>
    </location>
</feature>
<evidence type="ECO:0000313" key="3">
    <source>
        <dbReference type="EMBL" id="CBK23395.2"/>
    </source>
</evidence>
<feature type="region of interest" description="Disordered" evidence="1">
    <location>
        <begin position="58"/>
        <end position="123"/>
    </location>
</feature>
<dbReference type="GO" id="GO:0180022">
    <property type="term" value="C:RQC-trigger complex"/>
    <property type="evidence" value="ECO:0007669"/>
    <property type="project" value="InterPro"/>
</dbReference>
<protein>
    <recommendedName>
        <fullName evidence="2">TRIP4/RQT4 C2HC5-type zinc finger domain-containing protein</fullName>
    </recommendedName>
</protein>
<dbReference type="InterPro" id="IPR009349">
    <property type="entry name" value="TRIP4/RQT4_C2HC5_Znf"/>
</dbReference>
<dbReference type="InterPro" id="IPR039128">
    <property type="entry name" value="TRIP4-like"/>
</dbReference>
<evidence type="ECO:0000313" key="4">
    <source>
        <dbReference type="Proteomes" id="UP000008312"/>
    </source>
</evidence>
<accession>D8M5Q6</accession>
<organism evidence="3">
    <name type="scientific">Blastocystis hominis</name>
    <dbReference type="NCBI Taxonomy" id="12968"/>
    <lineage>
        <taxon>Eukaryota</taxon>
        <taxon>Sar</taxon>
        <taxon>Stramenopiles</taxon>
        <taxon>Bigyra</taxon>
        <taxon>Opalozoa</taxon>
        <taxon>Opalinata</taxon>
        <taxon>Blastocystidae</taxon>
        <taxon>Blastocystis</taxon>
    </lineage>
</organism>
<evidence type="ECO:0000256" key="1">
    <source>
        <dbReference type="SAM" id="MobiDB-lite"/>
    </source>
</evidence>
<sequence>MLELSDIVGPENVDDMTNYILSFQDVNDIRAVLKDIIGNDTVANNIATEILKSRGQYVAEEERTTAVNPKKDSQSPPPNKEKQSPKPKTPTEPPKKAASQTKPSPPPKKLDPSAPPAAFSSATQSDVIPKPKCHCMGTIHPVLFNCTECGNIICTEEELEVCTYCGAFSKHYRSTHNAQTDESLRKAIENKNRLLQYDRENTARSQVFDDQQDYFDLNDRWTGKKTAGDAYKMVYQQRSQQPIAISFDFAGRRVVVDERRVEQPKRKAAAEVEETPVQSANTSGYYLGPQRNGETAKPQKGRVVSTEHVYHNSTLEGKANEVYEVGSEGREVNG</sequence>
<dbReference type="InParanoid" id="D8M5Q6"/>
<dbReference type="GO" id="GO:0045893">
    <property type="term" value="P:positive regulation of DNA-templated transcription"/>
    <property type="evidence" value="ECO:0007669"/>
    <property type="project" value="TreeGrafter"/>
</dbReference>
<dbReference type="OrthoDB" id="338816at2759"/>
<dbReference type="OMA" id="AWILKET"/>
<dbReference type="GeneID" id="24920384"/>
<evidence type="ECO:0000259" key="2">
    <source>
        <dbReference type="Pfam" id="PF06221"/>
    </source>
</evidence>